<dbReference type="Proteomes" id="UP000800096">
    <property type="component" value="Unassembled WGS sequence"/>
</dbReference>
<dbReference type="AlphaFoldDB" id="A0A6A5QM36"/>
<feature type="signal peptide" evidence="1">
    <location>
        <begin position="1"/>
        <end position="21"/>
    </location>
</feature>
<gene>
    <name evidence="2" type="ORF">BDU57DRAFT_240670</name>
</gene>
<protein>
    <recommendedName>
        <fullName evidence="4">Secreted protein</fullName>
    </recommendedName>
</protein>
<evidence type="ECO:0000256" key="1">
    <source>
        <dbReference type="SAM" id="SignalP"/>
    </source>
</evidence>
<reference evidence="2" key="1">
    <citation type="journal article" date="2020" name="Stud. Mycol.">
        <title>101 Dothideomycetes genomes: a test case for predicting lifestyles and emergence of pathogens.</title>
        <authorList>
            <person name="Haridas S."/>
            <person name="Albert R."/>
            <person name="Binder M."/>
            <person name="Bloem J."/>
            <person name="Labutti K."/>
            <person name="Salamov A."/>
            <person name="Andreopoulos B."/>
            <person name="Baker S."/>
            <person name="Barry K."/>
            <person name="Bills G."/>
            <person name="Bluhm B."/>
            <person name="Cannon C."/>
            <person name="Castanera R."/>
            <person name="Culley D."/>
            <person name="Daum C."/>
            <person name="Ezra D."/>
            <person name="Gonzalez J."/>
            <person name="Henrissat B."/>
            <person name="Kuo A."/>
            <person name="Liang C."/>
            <person name="Lipzen A."/>
            <person name="Lutzoni F."/>
            <person name="Magnuson J."/>
            <person name="Mondo S."/>
            <person name="Nolan M."/>
            <person name="Ohm R."/>
            <person name="Pangilinan J."/>
            <person name="Park H.-J."/>
            <person name="Ramirez L."/>
            <person name="Alfaro M."/>
            <person name="Sun H."/>
            <person name="Tritt A."/>
            <person name="Yoshinaga Y."/>
            <person name="Zwiers L.-H."/>
            <person name="Turgeon B."/>
            <person name="Goodwin S."/>
            <person name="Spatafora J."/>
            <person name="Crous P."/>
            <person name="Grigoriev I."/>
        </authorList>
    </citation>
    <scope>NUCLEOTIDE SEQUENCE</scope>
    <source>
        <strain evidence="2">HMLAC05119</strain>
    </source>
</reference>
<feature type="chain" id="PRO_5025504255" description="Secreted protein" evidence="1">
    <location>
        <begin position="22"/>
        <end position="84"/>
    </location>
</feature>
<proteinExistence type="predicted"/>
<evidence type="ECO:0008006" key="4">
    <source>
        <dbReference type="Google" id="ProtNLM"/>
    </source>
</evidence>
<organism evidence="2 3">
    <name type="scientific">Ampelomyces quisqualis</name>
    <name type="common">Powdery mildew agent</name>
    <dbReference type="NCBI Taxonomy" id="50730"/>
    <lineage>
        <taxon>Eukaryota</taxon>
        <taxon>Fungi</taxon>
        <taxon>Dikarya</taxon>
        <taxon>Ascomycota</taxon>
        <taxon>Pezizomycotina</taxon>
        <taxon>Dothideomycetes</taxon>
        <taxon>Pleosporomycetidae</taxon>
        <taxon>Pleosporales</taxon>
        <taxon>Pleosporineae</taxon>
        <taxon>Phaeosphaeriaceae</taxon>
        <taxon>Ampelomyces</taxon>
    </lineage>
</organism>
<evidence type="ECO:0000313" key="2">
    <source>
        <dbReference type="EMBL" id="KAF1916675.1"/>
    </source>
</evidence>
<keyword evidence="3" id="KW-1185">Reference proteome</keyword>
<keyword evidence="1" id="KW-0732">Signal</keyword>
<sequence>MVTSALSLLLVVGPLLRRGITLHDSFPPYPLCICGQLVEYVGGSCTALDLRYRLFVDEAVIQYSVRYRSCAFTRQVPVRPKQRS</sequence>
<accession>A0A6A5QM36</accession>
<dbReference type="EMBL" id="ML979135">
    <property type="protein sequence ID" value="KAF1916675.1"/>
    <property type="molecule type" value="Genomic_DNA"/>
</dbReference>
<evidence type="ECO:0000313" key="3">
    <source>
        <dbReference type="Proteomes" id="UP000800096"/>
    </source>
</evidence>
<name>A0A6A5QM36_AMPQU</name>